<evidence type="ECO:0000256" key="4">
    <source>
        <dbReference type="ARBA" id="ARBA00011685"/>
    </source>
</evidence>
<keyword evidence="9" id="KW-0539">Nucleus</keyword>
<evidence type="ECO:0000256" key="1">
    <source>
        <dbReference type="ARBA" id="ARBA00004123"/>
    </source>
</evidence>
<sequence length="227" mass="26785">MDLDFKSFLEEFQQNLKNDDERFELIRDEIKQLETCTVSMSNIMNDIYSEEGLQQISLYCSKARENLPKIQRIYENIRKAFPEEDFFKYNFIWKTHTSQIAEWILLIIFLERGDLCLKKEFSEVIGVENDTQQGFHITLEEYLFGYLSMISDLARLLVVSATYKDYGRTEQIHQFLKRSNDCFSLLNLKNDALRKRGDALKYDLKKAEEVVSDLKARGHLTSTENKS</sequence>
<comment type="function">
    <text evidence="10">DNA-binding protein that specifically recognizes consensus sequences at the breakpoint junctions in chromosomal translocations, mostly involving immunoglobulin (Ig)/T-cell receptor gene segments. Seems to recognize single-stranded DNA ends generated by staggered breaks occurring at recombination hot spots.</text>
</comment>
<organism evidence="13 14">
    <name type="scientific">Laodelphax striatellus</name>
    <name type="common">Small brown planthopper</name>
    <name type="synonym">Delphax striatella</name>
    <dbReference type="NCBI Taxonomy" id="195883"/>
    <lineage>
        <taxon>Eukaryota</taxon>
        <taxon>Metazoa</taxon>
        <taxon>Ecdysozoa</taxon>
        <taxon>Arthropoda</taxon>
        <taxon>Hexapoda</taxon>
        <taxon>Insecta</taxon>
        <taxon>Pterygota</taxon>
        <taxon>Neoptera</taxon>
        <taxon>Paraneoptera</taxon>
        <taxon>Hemiptera</taxon>
        <taxon>Auchenorrhyncha</taxon>
        <taxon>Fulgoroidea</taxon>
        <taxon>Delphacidae</taxon>
        <taxon>Criomorphinae</taxon>
        <taxon>Laodelphax</taxon>
    </lineage>
</organism>
<dbReference type="CDD" id="cd14819">
    <property type="entry name" value="Translin"/>
    <property type="match status" value="1"/>
</dbReference>
<gene>
    <name evidence="13" type="ORF">LSTR_LSTR008284</name>
</gene>
<dbReference type="InterPro" id="IPR016068">
    <property type="entry name" value="Translin_N"/>
</dbReference>
<accession>A0A482XJR7</accession>
<evidence type="ECO:0000256" key="8">
    <source>
        <dbReference type="ARBA" id="ARBA00023125"/>
    </source>
</evidence>
<dbReference type="OrthoDB" id="829at2759"/>
<dbReference type="InterPro" id="IPR033956">
    <property type="entry name" value="Translin"/>
</dbReference>
<reference evidence="13 14" key="1">
    <citation type="journal article" date="2017" name="Gigascience">
        <title>Genome sequence of the small brown planthopper, Laodelphax striatellus.</title>
        <authorList>
            <person name="Zhu J."/>
            <person name="Jiang F."/>
            <person name="Wang X."/>
            <person name="Yang P."/>
            <person name="Bao Y."/>
            <person name="Zhao W."/>
            <person name="Wang W."/>
            <person name="Lu H."/>
            <person name="Wang Q."/>
            <person name="Cui N."/>
            <person name="Li J."/>
            <person name="Chen X."/>
            <person name="Luo L."/>
            <person name="Yu J."/>
            <person name="Kang L."/>
            <person name="Cui F."/>
        </authorList>
    </citation>
    <scope>NUCLEOTIDE SEQUENCE [LARGE SCALE GENOMIC DNA]</scope>
    <source>
        <strain evidence="13">Lst14</strain>
    </source>
</reference>
<dbReference type="GO" id="GO:0043565">
    <property type="term" value="F:sequence-specific DNA binding"/>
    <property type="evidence" value="ECO:0007669"/>
    <property type="project" value="InterPro"/>
</dbReference>
<comment type="subunit">
    <text evidence="4">Ring-shaped heterooctamer of six TSN and two TSNAX subunits, DNA/RNA binding occurs inside the ring.</text>
</comment>
<evidence type="ECO:0000256" key="12">
    <source>
        <dbReference type="ARBA" id="ARBA00030513"/>
    </source>
</evidence>
<dbReference type="InterPro" id="IPR002848">
    <property type="entry name" value="Translin_fam"/>
</dbReference>
<dbReference type="PANTHER" id="PTHR10741">
    <property type="entry name" value="TRANSLIN AND TRANSLIN ASSOCIATED PROTEIN X"/>
    <property type="match status" value="1"/>
</dbReference>
<keyword evidence="7" id="KW-0694">RNA-binding</keyword>
<keyword evidence="14" id="KW-1185">Reference proteome</keyword>
<evidence type="ECO:0000313" key="13">
    <source>
        <dbReference type="EMBL" id="RZF45907.1"/>
    </source>
</evidence>
<dbReference type="InterPro" id="IPR016069">
    <property type="entry name" value="Translin_C"/>
</dbReference>
<dbReference type="Gene3D" id="1.20.58.190">
    <property type="entry name" value="Translin, domain 1"/>
    <property type="match status" value="1"/>
</dbReference>
<dbReference type="SUPFAM" id="SSF74784">
    <property type="entry name" value="Translin"/>
    <property type="match status" value="1"/>
</dbReference>
<dbReference type="InParanoid" id="A0A482XJR7"/>
<evidence type="ECO:0000313" key="14">
    <source>
        <dbReference type="Proteomes" id="UP000291343"/>
    </source>
</evidence>
<evidence type="ECO:0000256" key="2">
    <source>
        <dbReference type="ARBA" id="ARBA00004496"/>
    </source>
</evidence>
<dbReference type="GO" id="GO:0016070">
    <property type="term" value="P:RNA metabolic process"/>
    <property type="evidence" value="ECO:0007669"/>
    <property type="project" value="InterPro"/>
</dbReference>
<evidence type="ECO:0000256" key="3">
    <source>
        <dbReference type="ARBA" id="ARBA00005902"/>
    </source>
</evidence>
<keyword evidence="6" id="KW-0963">Cytoplasm</keyword>
<dbReference type="Gene3D" id="1.20.58.200">
    <property type="entry name" value="Translin, domain 2"/>
    <property type="match status" value="1"/>
</dbReference>
<dbReference type="Proteomes" id="UP000291343">
    <property type="component" value="Unassembled WGS sequence"/>
</dbReference>
<dbReference type="STRING" id="195883.A0A482XJR7"/>
<evidence type="ECO:0000256" key="6">
    <source>
        <dbReference type="ARBA" id="ARBA00022490"/>
    </source>
</evidence>
<evidence type="ECO:0000256" key="9">
    <source>
        <dbReference type="ARBA" id="ARBA00023242"/>
    </source>
</evidence>
<keyword evidence="8" id="KW-0238">DNA-binding</keyword>
<comment type="caution">
    <text evidence="13">The sequence shown here is derived from an EMBL/GenBank/DDBJ whole genome shotgun (WGS) entry which is preliminary data.</text>
</comment>
<dbReference type="Pfam" id="PF01997">
    <property type="entry name" value="Translin"/>
    <property type="match status" value="1"/>
</dbReference>
<dbReference type="EMBL" id="QKKF02007569">
    <property type="protein sequence ID" value="RZF45907.1"/>
    <property type="molecule type" value="Genomic_DNA"/>
</dbReference>
<evidence type="ECO:0000256" key="5">
    <source>
        <dbReference type="ARBA" id="ARBA00022196"/>
    </source>
</evidence>
<dbReference type="GO" id="GO:0005634">
    <property type="term" value="C:nucleus"/>
    <property type="evidence" value="ECO:0007669"/>
    <property type="project" value="UniProtKB-SubCell"/>
</dbReference>
<dbReference type="InterPro" id="IPR036081">
    <property type="entry name" value="Translin_sf"/>
</dbReference>
<comment type="subcellular location">
    <subcellularLocation>
        <location evidence="2">Cytoplasm</location>
    </subcellularLocation>
    <subcellularLocation>
        <location evidence="1">Nucleus</location>
    </subcellularLocation>
</comment>
<dbReference type="GO" id="GO:0003723">
    <property type="term" value="F:RNA binding"/>
    <property type="evidence" value="ECO:0007669"/>
    <property type="project" value="UniProtKB-KW"/>
</dbReference>
<comment type="similarity">
    <text evidence="3">Belongs to the translin family.</text>
</comment>
<name>A0A482XJR7_LAOST</name>
<evidence type="ECO:0000256" key="11">
    <source>
        <dbReference type="ARBA" id="ARBA00025410"/>
    </source>
</evidence>
<dbReference type="GO" id="GO:0003697">
    <property type="term" value="F:single-stranded DNA binding"/>
    <property type="evidence" value="ECO:0007669"/>
    <property type="project" value="InterPro"/>
</dbReference>
<proteinExistence type="inferred from homology"/>
<evidence type="ECO:0000256" key="10">
    <source>
        <dbReference type="ARBA" id="ARBA00025374"/>
    </source>
</evidence>
<dbReference type="FunCoup" id="A0A482XJR7">
    <property type="interactions" value="2818"/>
</dbReference>
<protein>
    <recommendedName>
        <fullName evidence="5">Translin</fullName>
    </recommendedName>
    <alternativeName>
        <fullName evidence="12">Component 3 of promoter of RISC</fullName>
    </alternativeName>
</protein>
<comment type="function">
    <text evidence="11">Exhibits both single-stranded and double-stranded endoribonuclease activity. May act as an activator of RNA-induced silencing complex (RISC) by facilitating endonucleolytic cleavage of the siRNA passenger strand.</text>
</comment>
<dbReference type="AlphaFoldDB" id="A0A482XJR7"/>
<evidence type="ECO:0000256" key="7">
    <source>
        <dbReference type="ARBA" id="ARBA00022884"/>
    </source>
</evidence>
<dbReference type="SMR" id="A0A482XJR7"/>
<dbReference type="GO" id="GO:0005737">
    <property type="term" value="C:cytoplasm"/>
    <property type="evidence" value="ECO:0007669"/>
    <property type="project" value="UniProtKB-SubCell"/>
</dbReference>